<dbReference type="InterPro" id="IPR018717">
    <property type="entry name" value="DUF2241"/>
</dbReference>
<dbReference type="RefSeq" id="WP_100151809.1">
    <property type="nucleotide sequence ID" value="NZ_CP159758.2"/>
</dbReference>
<dbReference type="GO" id="GO:0016740">
    <property type="term" value="F:transferase activity"/>
    <property type="evidence" value="ECO:0007669"/>
    <property type="project" value="UniProtKB-KW"/>
</dbReference>
<dbReference type="Proteomes" id="UP000230202">
    <property type="component" value="Unassembled WGS sequence"/>
</dbReference>
<dbReference type="PANTHER" id="PTHR39199">
    <property type="entry name" value="BLR5128 PROTEIN"/>
    <property type="match status" value="1"/>
</dbReference>
<name>A0A2N9X8P3_9NEIS</name>
<evidence type="ECO:0000313" key="3">
    <source>
        <dbReference type="EMBL" id="PIT40731.1"/>
    </source>
</evidence>
<reference evidence="3" key="1">
    <citation type="journal article" date="2017" name="MBio">
        <title>Type VI secretion-mediated competition in the bee gut microbiome.</title>
        <authorList>
            <person name="Steele M.I."/>
            <person name="Kwong W.K."/>
            <person name="Powell J.E."/>
            <person name="Whiteley M."/>
            <person name="Moran N.A."/>
        </authorList>
    </citation>
    <scope>NUCLEOTIDE SEQUENCE [LARGE SCALE GENOMIC DNA]</scope>
    <source>
        <strain evidence="3">WkB273</strain>
    </source>
</reference>
<feature type="domain" description="CASTOR ACT" evidence="2">
    <location>
        <begin position="70"/>
        <end position="126"/>
    </location>
</feature>
<dbReference type="InterPro" id="IPR027795">
    <property type="entry name" value="CASTOR_ACT_dom"/>
</dbReference>
<comment type="caution">
    <text evidence="3">The sequence shown here is derived from an EMBL/GenBank/DDBJ whole genome shotgun (WGS) entry which is preliminary data.</text>
</comment>
<dbReference type="Gene3D" id="3.30.2130.10">
    <property type="entry name" value="VC0802-like"/>
    <property type="match status" value="1"/>
</dbReference>
<dbReference type="Pfam" id="PF13840">
    <property type="entry name" value="ACT_7"/>
    <property type="match status" value="1"/>
</dbReference>
<gene>
    <name evidence="3" type="ORF">BHC54_03645</name>
</gene>
<dbReference type="AlphaFoldDB" id="A0A2N9X8P3"/>
<dbReference type="InterPro" id="IPR045865">
    <property type="entry name" value="ACT-like_dom_sf"/>
</dbReference>
<dbReference type="EMBL" id="MEIL01000019">
    <property type="protein sequence ID" value="PIT40731.1"/>
    <property type="molecule type" value="Genomic_DNA"/>
</dbReference>
<evidence type="ECO:0000259" key="2">
    <source>
        <dbReference type="Pfam" id="PF13840"/>
    </source>
</evidence>
<protein>
    <submittedName>
        <fullName evidence="3">Acetyltransferase</fullName>
    </submittedName>
</protein>
<dbReference type="SUPFAM" id="SSF55021">
    <property type="entry name" value="ACT-like"/>
    <property type="match status" value="2"/>
</dbReference>
<proteinExistence type="predicted"/>
<evidence type="ECO:0000259" key="1">
    <source>
        <dbReference type="Pfam" id="PF10000"/>
    </source>
</evidence>
<dbReference type="PANTHER" id="PTHR39199:SF1">
    <property type="entry name" value="BLR5128 PROTEIN"/>
    <property type="match status" value="1"/>
</dbReference>
<sequence>MSGESNLHVLLQSAAPQHNAGRYVFCTVKQPVAELLSAAVATVQESEGTTLILPQAVADEHQLSYDYVAGWITLKVHSSLSAVGLTAAFSRALAQQNISCNVVAGYYHDHIFVAETDVAPALDILNHLDKA</sequence>
<feature type="domain" description="DUF2241" evidence="1">
    <location>
        <begin position="2"/>
        <end position="69"/>
    </location>
</feature>
<organism evidence="3 4">
    <name type="scientific">Snodgrassella alvi</name>
    <dbReference type="NCBI Taxonomy" id="1196083"/>
    <lineage>
        <taxon>Bacteria</taxon>
        <taxon>Pseudomonadati</taxon>
        <taxon>Pseudomonadota</taxon>
        <taxon>Betaproteobacteria</taxon>
        <taxon>Neisseriales</taxon>
        <taxon>Neisseriaceae</taxon>
        <taxon>Snodgrassella</taxon>
    </lineage>
</organism>
<keyword evidence="3" id="KW-0808">Transferase</keyword>
<dbReference type="Pfam" id="PF10000">
    <property type="entry name" value="ACT_3"/>
    <property type="match status" value="1"/>
</dbReference>
<keyword evidence="4" id="KW-1185">Reference proteome</keyword>
<accession>A0A2N9X8P3</accession>
<evidence type="ECO:0000313" key="4">
    <source>
        <dbReference type="Proteomes" id="UP000230202"/>
    </source>
</evidence>